<comment type="caution">
    <text evidence="1">The sequence shown here is derived from an EMBL/GenBank/DDBJ whole genome shotgun (WGS) entry which is preliminary data.</text>
</comment>
<evidence type="ECO:0000313" key="1">
    <source>
        <dbReference type="EMBL" id="GHF03997.1"/>
    </source>
</evidence>
<gene>
    <name evidence="1" type="ORF">GCM10016455_26670</name>
</gene>
<reference evidence="2" key="1">
    <citation type="journal article" date="2019" name="Int. J. Syst. Evol. Microbiol.">
        <title>The Global Catalogue of Microorganisms (GCM) 10K type strain sequencing project: providing services to taxonomists for standard genome sequencing and annotation.</title>
        <authorList>
            <consortium name="The Broad Institute Genomics Platform"/>
            <consortium name="The Broad Institute Genome Sequencing Center for Infectious Disease"/>
            <person name="Wu L."/>
            <person name="Ma J."/>
        </authorList>
    </citation>
    <scope>NUCLEOTIDE SEQUENCE [LARGE SCALE GENOMIC DNA]</scope>
    <source>
        <strain evidence="2">KCTC 42443</strain>
    </source>
</reference>
<dbReference type="SUPFAM" id="SSF56784">
    <property type="entry name" value="HAD-like"/>
    <property type="match status" value="1"/>
</dbReference>
<sequence length="269" mass="30918">MICIWDFDGVLCNSLYECATVSHFAMQLLEGTLPALSRHVVETTLESGEVEALTEALRPYRPYVVDGKDYLYQIEYFVRSNRQFSSSKAYWKAFDALVDEAKSRKFDTIFYGTRRDLQYLLENRYDTLFTAYNEAVEALRDSTELFDTYICTARDKAAVISFLKMANLPFDEQKIYSRDFNGMYDNVGLGKSQQIGRILKANGGLQQKFVLIEDQAKAPLELCETCTAMTVLRAAYGYGDAEQWAKLPEDRHQTIQEPKHLGESLRQFK</sequence>
<dbReference type="Proteomes" id="UP000609802">
    <property type="component" value="Unassembled WGS sequence"/>
</dbReference>
<dbReference type="InterPro" id="IPR036412">
    <property type="entry name" value="HAD-like_sf"/>
</dbReference>
<organism evidence="1 2">
    <name type="scientific">Aliiroseovarius zhejiangensis</name>
    <dbReference type="NCBI Taxonomy" id="1632025"/>
    <lineage>
        <taxon>Bacteria</taxon>
        <taxon>Pseudomonadati</taxon>
        <taxon>Pseudomonadota</taxon>
        <taxon>Alphaproteobacteria</taxon>
        <taxon>Rhodobacterales</taxon>
        <taxon>Paracoccaceae</taxon>
        <taxon>Aliiroseovarius</taxon>
    </lineage>
</organism>
<evidence type="ECO:0008006" key="3">
    <source>
        <dbReference type="Google" id="ProtNLM"/>
    </source>
</evidence>
<accession>A0ABQ3J4D9</accession>
<evidence type="ECO:0000313" key="2">
    <source>
        <dbReference type="Proteomes" id="UP000609802"/>
    </source>
</evidence>
<protein>
    <recommendedName>
        <fullName evidence="3">HAD family hydrolase</fullName>
    </recommendedName>
</protein>
<name>A0ABQ3J4D9_9RHOB</name>
<dbReference type="RefSeq" id="WP_191287041.1">
    <property type="nucleotide sequence ID" value="NZ_BNCH01000006.1"/>
</dbReference>
<keyword evidence="2" id="KW-1185">Reference proteome</keyword>
<dbReference type="EMBL" id="BNCH01000006">
    <property type="protein sequence ID" value="GHF03997.1"/>
    <property type="molecule type" value="Genomic_DNA"/>
</dbReference>
<proteinExistence type="predicted"/>